<name>A0A2P7RTZ1_9HYPH</name>
<dbReference type="Pfam" id="PF13550">
    <property type="entry name" value="Phage-tail_3"/>
    <property type="match status" value="1"/>
</dbReference>
<evidence type="ECO:0000259" key="1">
    <source>
        <dbReference type="Pfam" id="PF13547"/>
    </source>
</evidence>
<dbReference type="InterPro" id="IPR025195">
    <property type="entry name" value="GTA_TIM_dom"/>
</dbReference>
<organism evidence="4 5">
    <name type="scientific">Kumtagia ephedrae</name>
    <dbReference type="NCBI Taxonomy" id="2116701"/>
    <lineage>
        <taxon>Bacteria</taxon>
        <taxon>Pseudomonadati</taxon>
        <taxon>Pseudomonadota</taxon>
        <taxon>Alphaproteobacteria</taxon>
        <taxon>Hyphomicrobiales</taxon>
        <taxon>Phyllobacteriaceae</taxon>
        <taxon>Kumtagia</taxon>
    </lineage>
</organism>
<dbReference type="CDD" id="cd19607">
    <property type="entry name" value="GTA_TIM-barrel-like"/>
    <property type="match status" value="1"/>
</dbReference>
<dbReference type="RefSeq" id="WP_106774926.1">
    <property type="nucleotide sequence ID" value="NZ_PXYK01000032.1"/>
</dbReference>
<feature type="domain" description="Tip attachment protein J" evidence="2">
    <location>
        <begin position="789"/>
        <end position="951"/>
    </location>
</feature>
<proteinExistence type="predicted"/>
<evidence type="ECO:0000259" key="3">
    <source>
        <dbReference type="Pfam" id="PF23666"/>
    </source>
</evidence>
<feature type="domain" description="GTA TIM-barrel-like" evidence="1">
    <location>
        <begin position="427"/>
        <end position="731"/>
    </location>
</feature>
<dbReference type="Gene3D" id="3.20.20.80">
    <property type="entry name" value="Glycosidases"/>
    <property type="match status" value="1"/>
</dbReference>
<protein>
    <submittedName>
        <fullName evidence="4">Host specificity protein</fullName>
    </submittedName>
</protein>
<dbReference type="OrthoDB" id="8445115at2"/>
<evidence type="ECO:0000259" key="2">
    <source>
        <dbReference type="Pfam" id="PF13550"/>
    </source>
</evidence>
<dbReference type="EMBL" id="PXYK01000032">
    <property type="protein sequence ID" value="PSJ53698.1"/>
    <property type="molecule type" value="Genomic_DNA"/>
</dbReference>
<evidence type="ECO:0000313" key="5">
    <source>
        <dbReference type="Proteomes" id="UP000241229"/>
    </source>
</evidence>
<dbReference type="InterPro" id="IPR017853">
    <property type="entry name" value="GH"/>
</dbReference>
<dbReference type="InterPro" id="IPR056490">
    <property type="entry name" value="Rcc01698_C"/>
</dbReference>
<keyword evidence="5" id="KW-1185">Reference proteome</keyword>
<dbReference type="Pfam" id="PF23666">
    <property type="entry name" value="Rcc01698_C"/>
    <property type="match status" value="1"/>
</dbReference>
<reference evidence="4 5" key="1">
    <citation type="submission" date="2018-03" db="EMBL/GenBank/DDBJ databases">
        <title>The draft genome of Mesorhizobium sp. 6GN-30.</title>
        <authorList>
            <person name="Liu L."/>
            <person name="Li L."/>
            <person name="Wang T."/>
            <person name="Zhang X."/>
            <person name="Liang L."/>
        </authorList>
    </citation>
    <scope>NUCLEOTIDE SEQUENCE [LARGE SCALE GENOMIC DNA]</scope>
    <source>
        <strain evidence="4 5">6GN30</strain>
    </source>
</reference>
<gene>
    <name evidence="4" type="ORF">C7I84_24925</name>
</gene>
<dbReference type="InterPro" id="IPR032876">
    <property type="entry name" value="J_dom"/>
</dbReference>
<accession>A0A2P7RTZ1</accession>
<feature type="domain" description="Rcc01698-like C-terminal" evidence="3">
    <location>
        <begin position="1042"/>
        <end position="1141"/>
    </location>
</feature>
<dbReference type="Proteomes" id="UP000241229">
    <property type="component" value="Unassembled WGS sequence"/>
</dbReference>
<evidence type="ECO:0000313" key="4">
    <source>
        <dbReference type="EMBL" id="PSJ53698.1"/>
    </source>
</evidence>
<sequence length="1299" mass="139034">MAVLLLQAAGAYLGGLFGSFGATIGTAAGALAGYTLDRALLDGTRRIEGPRLSGARPLTAEEGAPVPRLYGTARLGGVLIWATRFEEVSTTRRQGGKGGTKVTEYSYFGNAAFGLCEGEIAGVRRVWADGRELDLTKLEMRVHRGTADQPPDPLIAARQGADNTPAYRGLAYVVFERLPLNDYGNRIPQMQFEVLRPVGGLRDGIRAVALIPGSTEYGLDPRPITKRLRPGETVPENRHVLFGATDITASLDELQALCPNLADIALVVSWFGDDLRAGHCTVRPGVTKATGVDFSKPWSVSGVGRGGARLVSSHGGGSAYGGTPTDASVVAAIREIRARGLKVTLYPFVMMDVPPGNDLPDPYGGTEQATYPWRGRITCFPGPSQAESADKTAAARLQVEAFCGAAERADFSIDDETVEFDGSAGDWGFRRLVLHYAHLALAAGGVDAFLIGSEMRGLTTLGDGANAFPFVETLCELADAVKALLGPETAICYGADWTEYFGHRPADGSGDVFFHLDPLWARPSVAAVGIDNYMPLSDWRDADYFSGNPDGASGPYDPEALRAAINSGEGFDWHYAGFADRQARLRSPITDGAHAKPWVFRYKDLVGWWSNPHFNRIGGVELPTPTDWVPRGKPIWLTELGCPAVDKGPNQPNVFVDPKSSESFTPYFSSGGRSDLAVKRFLEAHAAHWDPASQGFRPADNPLSPVYGGRMLDHERIYVWCWDARPFPAFPLQADVWADGANWHLGHWLNGRLEGPDAGSLINAILSDHGLPAADASEADGCLHGYVVDEPGSARAALEPLVDLFDLAVREEPGGLVFRSARARSAAPLTIEAMVVEDGAATVERTRAPDHELPVEAVLAFCDPLAAFQSASVRCLRAGAAGKRQQTVSFPGVLEREQAQALVADWLARAWAGRETVAFSVASYRQGLEPGAVIRLPGPDISEYLVTEVEDGLVRRLKARRIERAAPSVWANVPPETQPGPVIEAGQPHVLFLDLPGRAATTAPQDHFRVAAWQRPWRSQVLLASPDTTGFSQRATIDRPADLGELADPLPPGAFEGRVDRSTALLVTLFDAEAESVSRLQLLNGANAAAVLAANGVWEVLQFETAEEIAPDLWRLGRLLRGQLGTGDAMAAGAAAGAPFVLLNERVRAAGLAAGEIGLPLNWRVGPAGAVLSVETFASHSGTGGLRARLPLAPVHLRCRKVTGGDLAFSWVRRGRIDADDWAATEIPLGEERQGCRIDVAAVGGLVVRSVTVVLPAWTYPVAEILADFGGMPSELDVTVRQLSLPAGWGIPATRRFAL</sequence>
<dbReference type="Pfam" id="PF13547">
    <property type="entry name" value="GTA_TIM"/>
    <property type="match status" value="1"/>
</dbReference>
<dbReference type="SUPFAM" id="SSF51445">
    <property type="entry name" value="(Trans)glycosidases"/>
    <property type="match status" value="1"/>
</dbReference>
<comment type="caution">
    <text evidence="4">The sequence shown here is derived from an EMBL/GenBank/DDBJ whole genome shotgun (WGS) entry which is preliminary data.</text>
</comment>